<name>A0A556QMG7_9BACT</name>
<sequence length="103" mass="11429">MKTCPRCWETSDDQFDTCWRCSSPLPSAGVPAEPAPAPVAAKPKVEFRIFRGTFSTWNSLCTEAAEFASTVGPKNLISISHSEDDNDGVVTVWYWTDDYSPLH</sequence>
<keyword evidence="2" id="KW-1185">Reference proteome</keyword>
<gene>
    <name evidence="1" type="ORF">FPL22_00525</name>
</gene>
<dbReference type="RefSeq" id="WP_144228166.1">
    <property type="nucleotide sequence ID" value="NZ_CBCRVV010000001.1"/>
</dbReference>
<dbReference type="AlphaFoldDB" id="A0A556QMG7"/>
<organism evidence="1 2">
    <name type="scientific">Rariglobus hedericola</name>
    <dbReference type="NCBI Taxonomy" id="2597822"/>
    <lineage>
        <taxon>Bacteria</taxon>
        <taxon>Pseudomonadati</taxon>
        <taxon>Verrucomicrobiota</taxon>
        <taxon>Opitutia</taxon>
        <taxon>Opitutales</taxon>
        <taxon>Opitutaceae</taxon>
        <taxon>Rariglobus</taxon>
    </lineage>
</organism>
<proteinExistence type="predicted"/>
<dbReference type="Proteomes" id="UP000315648">
    <property type="component" value="Unassembled WGS sequence"/>
</dbReference>
<reference evidence="1 2" key="1">
    <citation type="submission" date="2019-07" db="EMBL/GenBank/DDBJ databases">
        <title>Description of 53C-WASEF.</title>
        <authorList>
            <person name="Pitt A."/>
            <person name="Hahn M.W."/>
        </authorList>
    </citation>
    <scope>NUCLEOTIDE SEQUENCE [LARGE SCALE GENOMIC DNA]</scope>
    <source>
        <strain evidence="1 2">53C-WASEF</strain>
    </source>
</reference>
<dbReference type="EMBL" id="VMBG01000001">
    <property type="protein sequence ID" value="TSJ77824.1"/>
    <property type="molecule type" value="Genomic_DNA"/>
</dbReference>
<protein>
    <submittedName>
        <fullName evidence="1">Uncharacterized protein</fullName>
    </submittedName>
</protein>
<dbReference type="OrthoDB" id="3078655at2"/>
<evidence type="ECO:0000313" key="2">
    <source>
        <dbReference type="Proteomes" id="UP000315648"/>
    </source>
</evidence>
<comment type="caution">
    <text evidence="1">The sequence shown here is derived from an EMBL/GenBank/DDBJ whole genome shotgun (WGS) entry which is preliminary data.</text>
</comment>
<accession>A0A556QMG7</accession>
<evidence type="ECO:0000313" key="1">
    <source>
        <dbReference type="EMBL" id="TSJ77824.1"/>
    </source>
</evidence>